<dbReference type="EMBL" id="JADIMK010000013">
    <property type="protein sequence ID" value="MBO8455108.1"/>
    <property type="molecule type" value="Genomic_DNA"/>
</dbReference>
<reference evidence="3" key="2">
    <citation type="journal article" date="2021" name="PeerJ">
        <title>Extensive microbial diversity within the chicken gut microbiome revealed by metagenomics and culture.</title>
        <authorList>
            <person name="Gilroy R."/>
            <person name="Ravi A."/>
            <person name="Getino M."/>
            <person name="Pursley I."/>
            <person name="Horton D.L."/>
            <person name="Alikhan N.F."/>
            <person name="Baker D."/>
            <person name="Gharbi K."/>
            <person name="Hall N."/>
            <person name="Watson M."/>
            <person name="Adriaenssens E.M."/>
            <person name="Foster-Nyarko E."/>
            <person name="Jarju S."/>
            <person name="Secka A."/>
            <person name="Antonio M."/>
            <person name="Oren A."/>
            <person name="Chaudhuri R.R."/>
            <person name="La Ragione R."/>
            <person name="Hildebrand F."/>
            <person name="Pallen M.J."/>
        </authorList>
    </citation>
    <scope>NUCLEOTIDE SEQUENCE</scope>
    <source>
        <strain evidence="3">B1-3475</strain>
    </source>
</reference>
<reference evidence="3" key="1">
    <citation type="submission" date="2020-10" db="EMBL/GenBank/DDBJ databases">
        <authorList>
            <person name="Gilroy R."/>
        </authorList>
    </citation>
    <scope>NUCLEOTIDE SEQUENCE</scope>
    <source>
        <strain evidence="3">B1-3475</strain>
    </source>
</reference>
<evidence type="ECO:0000313" key="3">
    <source>
        <dbReference type="EMBL" id="MBO8455108.1"/>
    </source>
</evidence>
<name>A0A9D9HJQ3_9BACT</name>
<dbReference type="Proteomes" id="UP000823617">
    <property type="component" value="Unassembled WGS sequence"/>
</dbReference>
<comment type="caution">
    <text evidence="3">The sequence shown here is derived from an EMBL/GenBank/DDBJ whole genome shotgun (WGS) entry which is preliminary data.</text>
</comment>
<evidence type="ECO:0000256" key="1">
    <source>
        <dbReference type="SAM" id="MobiDB-lite"/>
    </source>
</evidence>
<dbReference type="AlphaFoldDB" id="A0A9D9HJQ3"/>
<organism evidence="3 4">
    <name type="scientific">Candidatus Cryptobacteroides intestinigallinarum</name>
    <dbReference type="NCBI Taxonomy" id="2840767"/>
    <lineage>
        <taxon>Bacteria</taxon>
        <taxon>Pseudomonadati</taxon>
        <taxon>Bacteroidota</taxon>
        <taxon>Bacteroidia</taxon>
        <taxon>Bacteroidales</taxon>
        <taxon>Candidatus Cryptobacteroides</taxon>
    </lineage>
</organism>
<feature type="compositionally biased region" description="Acidic residues" evidence="1">
    <location>
        <begin position="115"/>
        <end position="126"/>
    </location>
</feature>
<keyword evidence="2" id="KW-0472">Membrane</keyword>
<evidence type="ECO:0000313" key="4">
    <source>
        <dbReference type="Proteomes" id="UP000823617"/>
    </source>
</evidence>
<proteinExistence type="predicted"/>
<keyword evidence="2" id="KW-0812">Transmembrane</keyword>
<accession>A0A9D9HJQ3</accession>
<protein>
    <submittedName>
        <fullName evidence="3">Uncharacterized protein</fullName>
    </submittedName>
</protein>
<feature type="region of interest" description="Disordered" evidence="1">
    <location>
        <begin position="99"/>
        <end position="126"/>
    </location>
</feature>
<keyword evidence="2" id="KW-1133">Transmembrane helix</keyword>
<gene>
    <name evidence="3" type="ORF">IAC08_01720</name>
</gene>
<evidence type="ECO:0000256" key="2">
    <source>
        <dbReference type="SAM" id="Phobius"/>
    </source>
</evidence>
<feature type="transmembrane region" description="Helical" evidence="2">
    <location>
        <begin position="36"/>
        <end position="58"/>
    </location>
</feature>
<sequence>MKKMAFNVPDGYFESLQSRLSEVSRMEARPRIRGKVSLYMAVAAGLAAVIVAGGFFLYSVRSSSALSSDGFYDELMYSDLIPVTDPDAVFMTVMQDDTSGTDGALAADSGSYTEYGEDGDTSSEYDQDGSDAMEYLIYSGISAEDVELILSEEY</sequence>